<feature type="transmembrane region" description="Helical" evidence="1">
    <location>
        <begin position="118"/>
        <end position="139"/>
    </location>
</feature>
<evidence type="ECO:0000256" key="1">
    <source>
        <dbReference type="SAM" id="Phobius"/>
    </source>
</evidence>
<dbReference type="Proteomes" id="UP001230908">
    <property type="component" value="Unassembled WGS sequence"/>
</dbReference>
<keyword evidence="3" id="KW-1185">Reference proteome</keyword>
<dbReference type="EMBL" id="JAVHUY010000004">
    <property type="protein sequence ID" value="MDQ7904120.1"/>
    <property type="molecule type" value="Genomic_DNA"/>
</dbReference>
<evidence type="ECO:0008006" key="4">
    <source>
        <dbReference type="Google" id="ProtNLM"/>
    </source>
</evidence>
<comment type="caution">
    <text evidence="2">The sequence shown here is derived from an EMBL/GenBank/DDBJ whole genome shotgun (WGS) entry which is preliminary data.</text>
</comment>
<evidence type="ECO:0000313" key="2">
    <source>
        <dbReference type="EMBL" id="MDQ7904120.1"/>
    </source>
</evidence>
<evidence type="ECO:0000313" key="3">
    <source>
        <dbReference type="Proteomes" id="UP001230908"/>
    </source>
</evidence>
<organism evidence="2 3">
    <name type="scientific">Phytohabitans maris</name>
    <dbReference type="NCBI Taxonomy" id="3071409"/>
    <lineage>
        <taxon>Bacteria</taxon>
        <taxon>Bacillati</taxon>
        <taxon>Actinomycetota</taxon>
        <taxon>Actinomycetes</taxon>
        <taxon>Micromonosporales</taxon>
        <taxon>Micromonosporaceae</taxon>
    </lineage>
</organism>
<keyword evidence="1" id="KW-1133">Transmembrane helix</keyword>
<proteinExistence type="predicted"/>
<accession>A0ABU0ZAR3</accession>
<dbReference type="RefSeq" id="WP_308711392.1">
    <property type="nucleotide sequence ID" value="NZ_JAVHUY010000004.1"/>
</dbReference>
<name>A0ABU0ZAR3_9ACTN</name>
<protein>
    <recommendedName>
        <fullName evidence="4">DUF3592 domain-containing protein</fullName>
    </recommendedName>
</protein>
<keyword evidence="1" id="KW-0812">Transmembrane</keyword>
<sequence>MSDPLPPVARAVRRVRLFRLAAGVLVALVGLVALVVGGVFTASQTWPSATGTVGACTTVSTSTGTGTRTYRHRCEVSWMDGARRRTAHVDLDGDQAFPGSAVALRYRGDTAVVETSPWVGPVTGGVGLVLVAAGAFVLVRARRHRR</sequence>
<gene>
    <name evidence="2" type="ORF">RB614_06230</name>
</gene>
<keyword evidence="1" id="KW-0472">Membrane</keyword>
<feature type="transmembrane region" description="Helical" evidence="1">
    <location>
        <begin position="20"/>
        <end position="40"/>
    </location>
</feature>
<reference evidence="2 3" key="1">
    <citation type="submission" date="2023-08" db="EMBL/GenBank/DDBJ databases">
        <title>Phytohabitans sansha sp. nov., isolated from marine sediment.</title>
        <authorList>
            <person name="Zhao Y."/>
            <person name="Yi K."/>
        </authorList>
    </citation>
    <scope>NUCLEOTIDE SEQUENCE [LARGE SCALE GENOMIC DNA]</scope>
    <source>
        <strain evidence="2 3">ZYX-F-186</strain>
    </source>
</reference>